<keyword evidence="4 11" id="KW-0808">Transferase</keyword>
<dbReference type="InterPro" id="IPR036890">
    <property type="entry name" value="HATPase_C_sf"/>
</dbReference>
<sequence length="298" mass="32913">MLPRLKIPLRRCSRTAVLRWVTAALCVASLTANLALHYQTLPLPLSVILLQLAAVLGVAWQLGQWARSVNLRPAELADRMLKVQESERQRLSRELHDDIGQLLTAAKLQLDWLQRRMPSDLHGHCATLRSTLDETLGNVRNVSALLNPRQLASLGLEASLRAHLLRTLANSDLQWSLECQQRLGGISDAASMAAFRITQEAVTNVLRHAQARNLNIQLRRAPEGLALSIQDDGRGFVPADSPAEAGQRGMAGMHERVSALQGRLTVTSQPGQGTRIDALFPWPPRTHERARTPATHDL</sequence>
<evidence type="ECO:0000256" key="5">
    <source>
        <dbReference type="ARBA" id="ARBA00022741"/>
    </source>
</evidence>
<dbReference type="SUPFAM" id="SSF55874">
    <property type="entry name" value="ATPase domain of HSP90 chaperone/DNA topoisomerase II/histidine kinase"/>
    <property type="match status" value="1"/>
</dbReference>
<keyword evidence="3" id="KW-0597">Phosphoprotein</keyword>
<dbReference type="EMBL" id="UNOZ01000037">
    <property type="protein sequence ID" value="SYX92705.1"/>
    <property type="molecule type" value="Genomic_DNA"/>
</dbReference>
<dbReference type="GO" id="GO:0000155">
    <property type="term" value="F:phosphorelay sensor kinase activity"/>
    <property type="evidence" value="ECO:0007669"/>
    <property type="project" value="InterPro"/>
</dbReference>
<gene>
    <name evidence="11" type="primary">uhpB</name>
    <name evidence="11" type="ORF">CCOS865_04996</name>
</gene>
<dbReference type="GO" id="GO:0016020">
    <property type="term" value="C:membrane"/>
    <property type="evidence" value="ECO:0007669"/>
    <property type="project" value="InterPro"/>
</dbReference>
<dbReference type="InterPro" id="IPR003594">
    <property type="entry name" value="HATPase_dom"/>
</dbReference>
<dbReference type="PANTHER" id="PTHR24421:SF10">
    <property type="entry name" value="NITRATE_NITRITE SENSOR PROTEIN NARQ"/>
    <property type="match status" value="1"/>
</dbReference>
<evidence type="ECO:0000256" key="6">
    <source>
        <dbReference type="ARBA" id="ARBA00022777"/>
    </source>
</evidence>
<keyword evidence="6 11" id="KW-0418">Kinase</keyword>
<dbReference type="GO" id="GO:0005524">
    <property type="term" value="F:ATP binding"/>
    <property type="evidence" value="ECO:0007669"/>
    <property type="project" value="UniProtKB-KW"/>
</dbReference>
<evidence type="ECO:0000313" key="11">
    <source>
        <dbReference type="EMBL" id="SYX92705.1"/>
    </source>
</evidence>
<evidence type="ECO:0000259" key="9">
    <source>
        <dbReference type="Pfam" id="PF02518"/>
    </source>
</evidence>
<evidence type="ECO:0000313" key="12">
    <source>
        <dbReference type="Proteomes" id="UP000263595"/>
    </source>
</evidence>
<dbReference type="Gene3D" id="3.30.565.10">
    <property type="entry name" value="Histidine kinase-like ATPase, C-terminal domain"/>
    <property type="match status" value="1"/>
</dbReference>
<dbReference type="PANTHER" id="PTHR24421">
    <property type="entry name" value="NITRATE/NITRITE SENSOR PROTEIN NARX-RELATED"/>
    <property type="match status" value="1"/>
</dbReference>
<dbReference type="RefSeq" id="WP_119146058.1">
    <property type="nucleotide sequence ID" value="NZ_CBCSFL010000060.1"/>
</dbReference>
<evidence type="ECO:0000256" key="1">
    <source>
        <dbReference type="ARBA" id="ARBA00000085"/>
    </source>
</evidence>
<protein>
    <recommendedName>
        <fullName evidence="2">histidine kinase</fullName>
        <ecNumber evidence="2">2.7.13.3</ecNumber>
    </recommendedName>
</protein>
<name>A0A383S0J4_9PSED</name>
<keyword evidence="12" id="KW-1185">Reference proteome</keyword>
<dbReference type="Pfam" id="PF07730">
    <property type="entry name" value="HisKA_3"/>
    <property type="match status" value="1"/>
</dbReference>
<dbReference type="OrthoDB" id="9797605at2"/>
<comment type="catalytic activity">
    <reaction evidence="1">
        <text>ATP + protein L-histidine = ADP + protein N-phospho-L-histidine.</text>
        <dbReference type="EC" id="2.7.13.3"/>
    </reaction>
</comment>
<keyword evidence="8" id="KW-0902">Two-component regulatory system</keyword>
<accession>A0A383S0J4</accession>
<feature type="domain" description="Signal transduction histidine kinase subgroup 3 dimerisation and phosphoacceptor" evidence="10">
    <location>
        <begin position="87"/>
        <end position="151"/>
    </location>
</feature>
<keyword evidence="5" id="KW-0547">Nucleotide-binding</keyword>
<evidence type="ECO:0000256" key="8">
    <source>
        <dbReference type="ARBA" id="ARBA00023012"/>
    </source>
</evidence>
<dbReference type="InterPro" id="IPR011712">
    <property type="entry name" value="Sig_transdc_His_kin_sub3_dim/P"/>
</dbReference>
<dbReference type="Pfam" id="PF02518">
    <property type="entry name" value="HATPase_c"/>
    <property type="match status" value="1"/>
</dbReference>
<feature type="domain" description="Histidine kinase/HSP90-like ATPase" evidence="9">
    <location>
        <begin position="193"/>
        <end position="281"/>
    </location>
</feature>
<evidence type="ECO:0000256" key="3">
    <source>
        <dbReference type="ARBA" id="ARBA00022553"/>
    </source>
</evidence>
<dbReference type="AlphaFoldDB" id="A0A383S0J4"/>
<organism evidence="11 12">
    <name type="scientific">Pseudomonas reidholzensis</name>
    <dbReference type="NCBI Taxonomy" id="1785162"/>
    <lineage>
        <taxon>Bacteria</taxon>
        <taxon>Pseudomonadati</taxon>
        <taxon>Pseudomonadota</taxon>
        <taxon>Gammaproteobacteria</taxon>
        <taxon>Pseudomonadales</taxon>
        <taxon>Pseudomonadaceae</taxon>
        <taxon>Pseudomonas</taxon>
    </lineage>
</organism>
<evidence type="ECO:0000256" key="7">
    <source>
        <dbReference type="ARBA" id="ARBA00022840"/>
    </source>
</evidence>
<dbReference type="InterPro" id="IPR050482">
    <property type="entry name" value="Sensor_HK_TwoCompSys"/>
</dbReference>
<dbReference type="Proteomes" id="UP000263595">
    <property type="component" value="Unassembled WGS sequence"/>
</dbReference>
<evidence type="ECO:0000259" key="10">
    <source>
        <dbReference type="Pfam" id="PF07730"/>
    </source>
</evidence>
<dbReference type="Gene3D" id="1.20.5.1930">
    <property type="match status" value="1"/>
</dbReference>
<reference evidence="12" key="1">
    <citation type="submission" date="2018-08" db="EMBL/GenBank/DDBJ databases">
        <authorList>
            <person name="Blom J."/>
        </authorList>
    </citation>
    <scope>NUCLEOTIDE SEQUENCE [LARGE SCALE GENOMIC DNA]</scope>
    <source>
        <strain evidence="12">CCOS 865</strain>
    </source>
</reference>
<evidence type="ECO:0000256" key="2">
    <source>
        <dbReference type="ARBA" id="ARBA00012438"/>
    </source>
</evidence>
<dbReference type="CDD" id="cd16917">
    <property type="entry name" value="HATPase_UhpB-NarQ-NarX-like"/>
    <property type="match status" value="1"/>
</dbReference>
<keyword evidence="7" id="KW-0067">ATP-binding</keyword>
<dbReference type="GO" id="GO:0046983">
    <property type="term" value="F:protein dimerization activity"/>
    <property type="evidence" value="ECO:0007669"/>
    <property type="project" value="InterPro"/>
</dbReference>
<proteinExistence type="predicted"/>
<dbReference type="EC" id="2.7.13.3" evidence="2"/>
<evidence type="ECO:0000256" key="4">
    <source>
        <dbReference type="ARBA" id="ARBA00022679"/>
    </source>
</evidence>